<gene>
    <name evidence="5" type="ORF">T23_03130</name>
</gene>
<keyword evidence="2 4" id="KW-0808">Transferase</keyword>
<dbReference type="Proteomes" id="UP001432099">
    <property type="component" value="Chromosome"/>
</dbReference>
<dbReference type="SUPFAM" id="SSF110710">
    <property type="entry name" value="TTHA0583/YokD-like"/>
    <property type="match status" value="1"/>
</dbReference>
<evidence type="ECO:0000256" key="1">
    <source>
        <dbReference type="ARBA" id="ARBA00006383"/>
    </source>
</evidence>
<keyword evidence="3 4" id="KW-0012">Acyltransferase</keyword>
<evidence type="ECO:0000313" key="6">
    <source>
        <dbReference type="Proteomes" id="UP001432099"/>
    </source>
</evidence>
<organism evidence="5 6">
    <name type="scientific">Turicibacter faecis</name>
    <dbReference type="NCBI Taxonomy" id="2963365"/>
    <lineage>
        <taxon>Bacteria</taxon>
        <taxon>Bacillati</taxon>
        <taxon>Bacillota</taxon>
        <taxon>Erysipelotrichia</taxon>
        <taxon>Erysipelotrichales</taxon>
        <taxon>Turicibacteraceae</taxon>
        <taxon>Turicibacter</taxon>
    </lineage>
</organism>
<dbReference type="InterPro" id="IPR028345">
    <property type="entry name" value="Antibiotic_NAT-like"/>
</dbReference>
<dbReference type="Pfam" id="PF02522">
    <property type="entry name" value="Antibiotic_NAT"/>
    <property type="match status" value="1"/>
</dbReference>
<dbReference type="EC" id="2.3.1.-" evidence="4"/>
<comment type="catalytic activity">
    <reaction evidence="4">
        <text>a 2-deoxystreptamine antibiotic + acetyl-CoA = an N(3)-acetyl-2-deoxystreptamine antibiotic + CoA + H(+)</text>
        <dbReference type="Rhea" id="RHEA:12665"/>
        <dbReference type="ChEBI" id="CHEBI:15378"/>
        <dbReference type="ChEBI" id="CHEBI:57287"/>
        <dbReference type="ChEBI" id="CHEBI:57288"/>
        <dbReference type="ChEBI" id="CHEBI:57921"/>
        <dbReference type="ChEBI" id="CHEBI:77452"/>
        <dbReference type="EC" id="2.3.1.81"/>
    </reaction>
</comment>
<proteinExistence type="inferred from homology"/>
<dbReference type="RefSeq" id="WP_161831903.1">
    <property type="nucleotide sequence ID" value="NZ_AP028127.1"/>
</dbReference>
<protein>
    <recommendedName>
        <fullName evidence="4">Aminoglycoside N(3)-acetyltransferase</fullName>
        <ecNumber evidence="4">2.3.1.-</ecNumber>
    </recommendedName>
</protein>
<dbReference type="InterPro" id="IPR003679">
    <property type="entry name" value="Amioglycoside_AcTrfase"/>
</dbReference>
<evidence type="ECO:0000313" key="5">
    <source>
        <dbReference type="EMBL" id="BEH90211.1"/>
    </source>
</evidence>
<comment type="similarity">
    <text evidence="1 4">Belongs to the antibiotic N-acetyltransferase family.</text>
</comment>
<evidence type="ECO:0000256" key="2">
    <source>
        <dbReference type="ARBA" id="ARBA00022679"/>
    </source>
</evidence>
<dbReference type="EMBL" id="AP028127">
    <property type="protein sequence ID" value="BEH90211.1"/>
    <property type="molecule type" value="Genomic_DNA"/>
</dbReference>
<sequence length="265" mass="29548">MELTGVKKSMTTPVTKSDVVKQLKQLKLADLDLLVVYANLDAFDYIIGGAQTIVEAIYEVTGYLTTIVMPAHSIHQSCPTFFDEALPKKWKELMVKHTPAYNESLSPILSGEVSEAFARMPRVYRSAHPVASYLASGRKAAWFMSGHQLDSMFGEQSPLQKLYAQDAKVLCLGIDYNQLTALHLAEYYADCRPTKIHEAIVNQEGEAKLAEFEDLAFDSTSFNEIGAAYEAANHEVPVFEIGKTTCKLVDYRTLIDFATDYLKAK</sequence>
<name>A0ABN6Z8M9_9FIRM</name>
<reference evidence="5" key="1">
    <citation type="journal article" date="2024" name="Int. J. Syst. Evol. Microbiol.">
        <title>Turicibacter faecis sp. nov., isolated from faeces of heart failure mouse model.</title>
        <authorList>
            <person name="Imamura Y."/>
            <person name="Motooka D."/>
            <person name="Nakajima Y."/>
            <person name="Ito S."/>
            <person name="Kitakaze M."/>
            <person name="Iida T."/>
            <person name="Nakamura S."/>
        </authorList>
    </citation>
    <scope>NUCLEOTIDE SEQUENCE</scope>
    <source>
        <strain evidence="5">TC023</strain>
    </source>
</reference>
<dbReference type="PANTHER" id="PTHR11104:SF0">
    <property type="entry name" value="SPBETA PROPHAGE-DERIVED AMINOGLYCOSIDE N(3')-ACETYLTRANSFERASE-LIKE PROTEIN YOKD"/>
    <property type="match status" value="1"/>
</dbReference>
<evidence type="ECO:0000256" key="4">
    <source>
        <dbReference type="RuleBase" id="RU365031"/>
    </source>
</evidence>
<dbReference type="PANTHER" id="PTHR11104">
    <property type="entry name" value="AMINOGLYCOSIDE N3-ACETYLTRANSFERASE"/>
    <property type="match status" value="1"/>
</dbReference>
<accession>A0ABN6Z8M9</accession>
<keyword evidence="4" id="KW-0046">Antibiotic resistance</keyword>
<keyword evidence="6" id="KW-1185">Reference proteome</keyword>
<evidence type="ECO:0000256" key="3">
    <source>
        <dbReference type="ARBA" id="ARBA00023315"/>
    </source>
</evidence>